<comment type="similarity">
    <text evidence="2 6">Belongs to the class-III pyridoxal-phosphate-dependent aminotransferase family.</text>
</comment>
<dbReference type="GO" id="GO:0034386">
    <property type="term" value="F:4-aminobutyrate:2-oxoglutarate transaminase activity"/>
    <property type="evidence" value="ECO:0007669"/>
    <property type="project" value="UniProtKB-EC"/>
</dbReference>
<dbReference type="CDD" id="cd00610">
    <property type="entry name" value="OAT_like"/>
    <property type="match status" value="1"/>
</dbReference>
<sequence length="420" mass="44851">MSNSEIQQRRLNATPRGVGVMCDFFATKAENATLWDHQGREYIDFTAGIAVLNTGHRHPKVMAAIRAQLECFTHTAYQVIPYENYIALAEQLNQRVPVAGRCKTTFFSSGAEAVENAVKIARAATGRPGVIAFSGAFHGRTLMTMGLTGKVTPYKTGFGPFPGSVFHARYPNALHGFSVADAMESLETLFKCDISPQQVAAIIYEPIQGEGGFNIAPAEFVTALRTLCDRYGIVMIADEIQTGFARTGKMFASEYYPDAKPDLMTMAKSLGGGLPISAVSGRAELMDAPEPGGLGGTYAGNPLAVAGALAVLEVIEEEQLCARALRLGAGLVEMLNACGNPALVEVRARGSMVAAEFNDPATGKPSAEIARSIQQRALEQGLILLTCGVHGNVIRFLYPLTIPDAQFKSALTLLSSLLRG</sequence>
<dbReference type="Gene3D" id="3.90.1150.10">
    <property type="entry name" value="Aspartate Aminotransferase, domain 1"/>
    <property type="match status" value="1"/>
</dbReference>
<dbReference type="SUPFAM" id="SSF53383">
    <property type="entry name" value="PLP-dependent transferases"/>
    <property type="match status" value="1"/>
</dbReference>
<dbReference type="InterPro" id="IPR015424">
    <property type="entry name" value="PyrdxlP-dep_Trfase"/>
</dbReference>
<dbReference type="NCBIfam" id="NF005272">
    <property type="entry name" value="PRK06777.1"/>
    <property type="match status" value="1"/>
</dbReference>
<evidence type="ECO:0000256" key="6">
    <source>
        <dbReference type="RuleBase" id="RU003560"/>
    </source>
</evidence>
<dbReference type="InterPro" id="IPR050103">
    <property type="entry name" value="Class-III_PLP-dep_AT"/>
</dbReference>
<evidence type="ECO:0000256" key="5">
    <source>
        <dbReference type="ARBA" id="ARBA00022898"/>
    </source>
</evidence>
<gene>
    <name evidence="7" type="ORF">GK011_17350</name>
</gene>
<keyword evidence="3 7" id="KW-0032">Aminotransferase</keyword>
<accession>A0ABW9RF74</accession>
<dbReference type="EC" id="2.6.1.19" evidence="7"/>
<dbReference type="RefSeq" id="WP_154753952.1">
    <property type="nucleotide sequence ID" value="NZ_WLZX01000009.1"/>
</dbReference>
<reference evidence="7 8" key="1">
    <citation type="submission" date="2019-11" db="EMBL/GenBank/DDBJ databases">
        <title>Erwinia sp. nov., isolated from feces of birds in Tibet plateau of China.</title>
        <authorList>
            <person name="Ge Y."/>
        </authorList>
    </citation>
    <scope>NUCLEOTIDE SEQUENCE [LARGE SCALE GENOMIC DNA]</scope>
    <source>
        <strain evidence="7 8">J316</strain>
    </source>
</reference>
<dbReference type="NCBIfam" id="TIGR00700">
    <property type="entry name" value="GABAtrnsam"/>
    <property type="match status" value="1"/>
</dbReference>
<dbReference type="PROSITE" id="PS00600">
    <property type="entry name" value="AA_TRANSFER_CLASS_3"/>
    <property type="match status" value="1"/>
</dbReference>
<name>A0ABW9RF74_9GAMM</name>
<dbReference type="EMBL" id="WLZX01000009">
    <property type="protein sequence ID" value="MTD28704.1"/>
    <property type="molecule type" value="Genomic_DNA"/>
</dbReference>
<dbReference type="PIRSF" id="PIRSF000521">
    <property type="entry name" value="Transaminase_4ab_Lys_Orn"/>
    <property type="match status" value="1"/>
</dbReference>
<keyword evidence="8" id="KW-1185">Reference proteome</keyword>
<dbReference type="Gene3D" id="3.40.640.10">
    <property type="entry name" value="Type I PLP-dependent aspartate aminotransferase-like (Major domain)"/>
    <property type="match status" value="1"/>
</dbReference>
<keyword evidence="5 6" id="KW-0663">Pyridoxal phosphate</keyword>
<comment type="cofactor">
    <cofactor evidence="1">
        <name>pyridoxal 5'-phosphate</name>
        <dbReference type="ChEBI" id="CHEBI:597326"/>
    </cofactor>
</comment>
<dbReference type="InterPro" id="IPR004632">
    <property type="entry name" value="4NH2But_aminotransferase_bac"/>
</dbReference>
<evidence type="ECO:0000256" key="2">
    <source>
        <dbReference type="ARBA" id="ARBA00008954"/>
    </source>
</evidence>
<keyword evidence="4 7" id="KW-0808">Transferase</keyword>
<evidence type="ECO:0000256" key="3">
    <source>
        <dbReference type="ARBA" id="ARBA00022576"/>
    </source>
</evidence>
<dbReference type="PANTHER" id="PTHR11986">
    <property type="entry name" value="AMINOTRANSFERASE CLASS III"/>
    <property type="match status" value="1"/>
</dbReference>
<dbReference type="Proteomes" id="UP000480164">
    <property type="component" value="Unassembled WGS sequence"/>
</dbReference>
<protein>
    <submittedName>
        <fullName evidence="7">4-aminobutyrate--2-oxoglutarate transaminase</fullName>
        <ecNumber evidence="7">2.6.1.19</ecNumber>
    </submittedName>
</protein>
<comment type="caution">
    <text evidence="7">The sequence shown here is derived from an EMBL/GenBank/DDBJ whole genome shotgun (WGS) entry which is preliminary data.</text>
</comment>
<dbReference type="Pfam" id="PF00202">
    <property type="entry name" value="Aminotran_3"/>
    <property type="match status" value="1"/>
</dbReference>
<dbReference type="InterPro" id="IPR005814">
    <property type="entry name" value="Aminotrans_3"/>
</dbReference>
<evidence type="ECO:0000313" key="7">
    <source>
        <dbReference type="EMBL" id="MTD28704.1"/>
    </source>
</evidence>
<proteinExistence type="inferred from homology"/>
<dbReference type="InterPro" id="IPR015421">
    <property type="entry name" value="PyrdxlP-dep_Trfase_major"/>
</dbReference>
<dbReference type="InterPro" id="IPR015422">
    <property type="entry name" value="PyrdxlP-dep_Trfase_small"/>
</dbReference>
<organism evidence="7 8">
    <name type="scientific">Erwinia sorbitola</name>
    <dbReference type="NCBI Taxonomy" id="2681984"/>
    <lineage>
        <taxon>Bacteria</taxon>
        <taxon>Pseudomonadati</taxon>
        <taxon>Pseudomonadota</taxon>
        <taxon>Gammaproteobacteria</taxon>
        <taxon>Enterobacterales</taxon>
        <taxon>Erwiniaceae</taxon>
        <taxon>Erwinia</taxon>
    </lineage>
</organism>
<evidence type="ECO:0000313" key="8">
    <source>
        <dbReference type="Proteomes" id="UP000480164"/>
    </source>
</evidence>
<dbReference type="PANTHER" id="PTHR11986:SF79">
    <property type="entry name" value="ACETYLORNITHINE AMINOTRANSFERASE, MITOCHONDRIAL"/>
    <property type="match status" value="1"/>
</dbReference>
<evidence type="ECO:0000256" key="1">
    <source>
        <dbReference type="ARBA" id="ARBA00001933"/>
    </source>
</evidence>
<dbReference type="InterPro" id="IPR049704">
    <property type="entry name" value="Aminotrans_3_PPA_site"/>
</dbReference>
<evidence type="ECO:0000256" key="4">
    <source>
        <dbReference type="ARBA" id="ARBA00022679"/>
    </source>
</evidence>